<protein>
    <submittedName>
        <fullName evidence="1">Uncharacterized protein</fullName>
    </submittedName>
</protein>
<gene>
    <name evidence="1" type="ORF">COU23_00310</name>
</gene>
<reference evidence="2" key="1">
    <citation type="submission" date="2017-09" db="EMBL/GenBank/DDBJ databases">
        <title>Depth-based differentiation of microbial function through sediment-hosted aquifers and enrichment of novel symbionts in the deep terrestrial subsurface.</title>
        <authorList>
            <person name="Probst A.J."/>
            <person name="Ladd B."/>
            <person name="Jarett J.K."/>
            <person name="Geller-Mcgrath D.E."/>
            <person name="Sieber C.M.K."/>
            <person name="Emerson J.B."/>
            <person name="Anantharaman K."/>
            <person name="Thomas B.C."/>
            <person name="Malmstrom R."/>
            <person name="Stieglmeier M."/>
            <person name="Klingl A."/>
            <person name="Woyke T."/>
            <person name="Ryan C.M."/>
            <person name="Banfield J.F."/>
        </authorList>
    </citation>
    <scope>NUCLEOTIDE SEQUENCE [LARGE SCALE GENOMIC DNA]</scope>
</reference>
<evidence type="ECO:0000313" key="2">
    <source>
        <dbReference type="Proteomes" id="UP000231464"/>
    </source>
</evidence>
<dbReference type="EMBL" id="PFBP01000004">
    <property type="protein sequence ID" value="PIT90104.1"/>
    <property type="molecule type" value="Genomic_DNA"/>
</dbReference>
<organism evidence="1 2">
    <name type="scientific">Candidatus Kuenenbacteria bacterium CG10_big_fil_rev_8_21_14_0_10_36_11</name>
    <dbReference type="NCBI Taxonomy" id="1974618"/>
    <lineage>
        <taxon>Bacteria</taxon>
        <taxon>Candidatus Kueneniibacteriota</taxon>
    </lineage>
</organism>
<dbReference type="Proteomes" id="UP000231464">
    <property type="component" value="Unassembled WGS sequence"/>
</dbReference>
<comment type="caution">
    <text evidence="1">The sequence shown here is derived from an EMBL/GenBank/DDBJ whole genome shotgun (WGS) entry which is preliminary data.</text>
</comment>
<proteinExistence type="predicted"/>
<sequence>MYLDHVTANTNKTDFDRDSTEWTEIQEEMFKILKPHIDDLLGREIKEPTDEEKQRVKDAKELVTEMMKMRKINLNGNFLEGESVGQKQPERTGKTTRALLSVNKNREHFPKTPPPKDAVGKRKCLNEFMDWNIRDMDESVRSIIEEKEKSKLLVINNLFPGFKKTGGNNLYLIETAAIQLALPEKDEKQVIHILKFDKHLPVV</sequence>
<evidence type="ECO:0000313" key="1">
    <source>
        <dbReference type="EMBL" id="PIT90104.1"/>
    </source>
</evidence>
<name>A0A2M6WBG7_9BACT</name>
<accession>A0A2M6WBG7</accession>
<dbReference type="AlphaFoldDB" id="A0A2M6WBG7"/>